<sequence>MGGAYSPNSVTQTTLRQTYSIDLTTSWNITDPKYTKMKDGIYDYKFPNALMKDGVSWFAISNQNYYIYDLKTGDVTQKGPLANLNNVTGIRAAMEPTSGDMILPNGYNSTLNIASSMWFSPSESKVDSIPPYSGTAGLLEYGIVWSESAKAFFIFGGFVKSPFGSYGTVTSTFLKYDPTAKAWTDINSAGGPSARRAHCMVTANKGATLIVFGGTGQSDSLPAMGDIYLYDVLTSTWKRGFDSNSKASRAAHACAVTGDYLIAHGGYGIAQTSSPLSEMTSVYNMKSQAWESQYIAPGSSGGPDTRESPSSASGKGGIIGGAVAAVAVILAGAGFFFYRKKKKSSSTPEAVEIDPYAKASGPPHGGPHGQEPVSAPVIFGQPSPLSNPQTTPGAIFTSPLASGSVFESQPTISTLYTAQMTSGTAHNPQTLPDPNYASQPIQLTPTSQYAHLSTPSQPSPTISTTSQSVPGSMPTISPTSQYPPSPLPVVYNPLVTQTQPVLYQPSQPFPSFIQQSLSPQNPHTTPVRDLHQEQQQTELQHQIEYQEAQLQALREQQRAQGGQQYPQQQTVVVGQQKPEQVTVYSGPLIQTAPAVYSNPQYIPRSAATITNMWQSTEPTPPRNPQEIRR</sequence>
<feature type="compositionally biased region" description="Polar residues" evidence="3">
    <location>
        <begin position="383"/>
        <end position="392"/>
    </location>
</feature>
<feature type="region of interest" description="Disordered" evidence="3">
    <location>
        <begin position="294"/>
        <end position="314"/>
    </location>
</feature>
<keyword evidence="4" id="KW-0812">Transmembrane</keyword>
<feature type="compositionally biased region" description="Low complexity" evidence="3">
    <location>
        <begin position="453"/>
        <end position="470"/>
    </location>
</feature>
<dbReference type="Proteomes" id="UP000696485">
    <property type="component" value="Unassembled WGS sequence"/>
</dbReference>
<feature type="region of interest" description="Disordered" evidence="3">
    <location>
        <begin position="514"/>
        <end position="538"/>
    </location>
</feature>
<dbReference type="PANTHER" id="PTHR47435">
    <property type="entry name" value="KELCH REPEAT PROTEIN (AFU_ORTHOLOGUE AFUA_5G12780)"/>
    <property type="match status" value="1"/>
</dbReference>
<evidence type="ECO:0000256" key="4">
    <source>
        <dbReference type="SAM" id="Phobius"/>
    </source>
</evidence>
<keyword evidence="1" id="KW-0677">Repeat</keyword>
<gene>
    <name evidence="5" type="ORF">BG006_000928</name>
</gene>
<feature type="region of interest" description="Disordered" evidence="3">
    <location>
        <begin position="449"/>
        <end position="481"/>
    </location>
</feature>
<evidence type="ECO:0000313" key="6">
    <source>
        <dbReference type="Proteomes" id="UP000696485"/>
    </source>
</evidence>
<accession>A0A9P5VNX1</accession>
<keyword evidence="2" id="KW-0408">Iron</keyword>
<keyword evidence="4" id="KW-1133">Transmembrane helix</keyword>
<name>A0A9P5VNX1_9FUNG</name>
<feature type="region of interest" description="Disordered" evidence="3">
    <location>
        <begin position="355"/>
        <end position="396"/>
    </location>
</feature>
<evidence type="ECO:0000256" key="2">
    <source>
        <dbReference type="ARBA" id="ARBA00023004"/>
    </source>
</evidence>
<dbReference type="GO" id="GO:0019760">
    <property type="term" value="P:glucosinolate metabolic process"/>
    <property type="evidence" value="ECO:0007669"/>
    <property type="project" value="UniProtKB-ARBA"/>
</dbReference>
<feature type="transmembrane region" description="Helical" evidence="4">
    <location>
        <begin position="318"/>
        <end position="338"/>
    </location>
</feature>
<dbReference type="Pfam" id="PF24681">
    <property type="entry name" value="Kelch_KLHDC2_KLHL20_DRC7"/>
    <property type="match status" value="1"/>
</dbReference>
<dbReference type="SUPFAM" id="SSF117281">
    <property type="entry name" value="Kelch motif"/>
    <property type="match status" value="1"/>
</dbReference>
<evidence type="ECO:0000313" key="5">
    <source>
        <dbReference type="EMBL" id="KAF9335063.1"/>
    </source>
</evidence>
<dbReference type="Gene3D" id="2.120.10.80">
    <property type="entry name" value="Kelch-type beta propeller"/>
    <property type="match status" value="1"/>
</dbReference>
<organism evidence="5 6">
    <name type="scientific">Podila minutissima</name>
    <dbReference type="NCBI Taxonomy" id="64525"/>
    <lineage>
        <taxon>Eukaryota</taxon>
        <taxon>Fungi</taxon>
        <taxon>Fungi incertae sedis</taxon>
        <taxon>Mucoromycota</taxon>
        <taxon>Mortierellomycotina</taxon>
        <taxon>Mortierellomycetes</taxon>
        <taxon>Mortierellales</taxon>
        <taxon>Mortierellaceae</taxon>
        <taxon>Podila</taxon>
    </lineage>
</organism>
<keyword evidence="4" id="KW-0472">Membrane</keyword>
<dbReference type="PANTHER" id="PTHR47435:SF4">
    <property type="entry name" value="KELCH REPEAT PROTEIN (AFU_ORTHOLOGUE AFUA_5G12780)"/>
    <property type="match status" value="1"/>
</dbReference>
<dbReference type="EMBL" id="JAAAUY010000117">
    <property type="protein sequence ID" value="KAF9335063.1"/>
    <property type="molecule type" value="Genomic_DNA"/>
</dbReference>
<evidence type="ECO:0000256" key="1">
    <source>
        <dbReference type="ARBA" id="ARBA00022737"/>
    </source>
</evidence>
<keyword evidence="6" id="KW-1185">Reference proteome</keyword>
<dbReference type="InterPro" id="IPR015915">
    <property type="entry name" value="Kelch-typ_b-propeller"/>
</dbReference>
<proteinExistence type="predicted"/>
<comment type="caution">
    <text evidence="5">The sequence shown here is derived from an EMBL/GenBank/DDBJ whole genome shotgun (WGS) entry which is preliminary data.</text>
</comment>
<evidence type="ECO:0000256" key="3">
    <source>
        <dbReference type="SAM" id="MobiDB-lite"/>
    </source>
</evidence>
<dbReference type="AlphaFoldDB" id="A0A9P5VNX1"/>
<protein>
    <submittedName>
        <fullName evidence="5">Uncharacterized protein</fullName>
    </submittedName>
</protein>
<reference evidence="5" key="1">
    <citation type="journal article" date="2020" name="Fungal Divers.">
        <title>Resolving the Mortierellaceae phylogeny through synthesis of multi-gene phylogenetics and phylogenomics.</title>
        <authorList>
            <person name="Vandepol N."/>
            <person name="Liber J."/>
            <person name="Desiro A."/>
            <person name="Na H."/>
            <person name="Kennedy M."/>
            <person name="Barry K."/>
            <person name="Grigoriev I.V."/>
            <person name="Miller A.N."/>
            <person name="O'Donnell K."/>
            <person name="Stajich J.E."/>
            <person name="Bonito G."/>
        </authorList>
    </citation>
    <scope>NUCLEOTIDE SEQUENCE</scope>
    <source>
        <strain evidence="5">NVP1</strain>
    </source>
</reference>